<dbReference type="AlphaFoldDB" id="A0A1G7X7R0"/>
<evidence type="ECO:0000256" key="6">
    <source>
        <dbReference type="SAM" id="Phobius"/>
    </source>
</evidence>
<accession>A0A1G7X7R0</accession>
<dbReference type="OrthoDB" id="1937696at2"/>
<feature type="transmembrane region" description="Helical" evidence="6">
    <location>
        <begin position="113"/>
        <end position="137"/>
    </location>
</feature>
<feature type="transmembrane region" description="Helical" evidence="6">
    <location>
        <begin position="59"/>
        <end position="83"/>
    </location>
</feature>
<dbReference type="GO" id="GO:0005886">
    <property type="term" value="C:plasma membrane"/>
    <property type="evidence" value="ECO:0007669"/>
    <property type="project" value="UniProtKB-SubCell"/>
</dbReference>
<proteinExistence type="predicted"/>
<keyword evidence="2" id="KW-1003">Cell membrane</keyword>
<evidence type="ECO:0000256" key="4">
    <source>
        <dbReference type="ARBA" id="ARBA00022989"/>
    </source>
</evidence>
<dbReference type="PANTHER" id="PTHR46795:SF1">
    <property type="entry name" value="ABC TRANSPORTER PERMEASE PROTEIN"/>
    <property type="match status" value="1"/>
</dbReference>
<dbReference type="InterPro" id="IPR052536">
    <property type="entry name" value="ABC-4_Integral_Memb_Prot"/>
</dbReference>
<feature type="domain" description="ABC3 transporter permease C-terminal" evidence="7">
    <location>
        <begin position="66"/>
        <end position="133"/>
    </location>
</feature>
<evidence type="ECO:0000313" key="9">
    <source>
        <dbReference type="Proteomes" id="UP000198956"/>
    </source>
</evidence>
<protein>
    <submittedName>
        <fullName evidence="8">FtsX-like permease family protein</fullName>
    </submittedName>
</protein>
<dbReference type="RefSeq" id="WP_091259871.1">
    <property type="nucleotide sequence ID" value="NZ_FNDE01000003.1"/>
</dbReference>
<dbReference type="InterPro" id="IPR003838">
    <property type="entry name" value="ABC3_permease_C"/>
</dbReference>
<sequence>MKFRHLATSNIRGNWRQYTAFFFSSVFSVMIFFLYAQFILHPDVVGGGKLQAANYVKQGMVACEYIIVIFSFFFVLYSLSAFLKSRSKEFGLLSLFGMTNGQIRRMVLTETMVIAALATTVGIGLGLLFSKLFLLALREIFKGAR</sequence>
<dbReference type="PANTHER" id="PTHR46795">
    <property type="entry name" value="ABC TRANSPORTER PERMEASE-RELATED-RELATED"/>
    <property type="match status" value="1"/>
</dbReference>
<evidence type="ECO:0000313" key="8">
    <source>
        <dbReference type="EMBL" id="SDG80173.1"/>
    </source>
</evidence>
<dbReference type="EMBL" id="FNDE01000003">
    <property type="protein sequence ID" value="SDG80173.1"/>
    <property type="molecule type" value="Genomic_DNA"/>
</dbReference>
<name>A0A1G7X7R0_ANETH</name>
<keyword evidence="3 6" id="KW-0812">Transmembrane</keyword>
<comment type="subcellular location">
    <subcellularLocation>
        <location evidence="1">Cell membrane</location>
        <topology evidence="1">Multi-pass membrane protein</topology>
    </subcellularLocation>
</comment>
<reference evidence="8 9" key="1">
    <citation type="submission" date="2016-10" db="EMBL/GenBank/DDBJ databases">
        <authorList>
            <person name="de Groot N.N."/>
        </authorList>
    </citation>
    <scope>NUCLEOTIDE SEQUENCE [LARGE SCALE GENOMIC DNA]</scope>
    <source>
        <strain evidence="8 9">L 420-91</strain>
    </source>
</reference>
<evidence type="ECO:0000256" key="2">
    <source>
        <dbReference type="ARBA" id="ARBA00022475"/>
    </source>
</evidence>
<evidence type="ECO:0000256" key="5">
    <source>
        <dbReference type="ARBA" id="ARBA00023136"/>
    </source>
</evidence>
<evidence type="ECO:0000259" key="7">
    <source>
        <dbReference type="Pfam" id="PF02687"/>
    </source>
</evidence>
<gene>
    <name evidence="8" type="ORF">SAMN04489735_100349</name>
</gene>
<organism evidence="8 9">
    <name type="scientific">Aneurinibacillus thermoaerophilus</name>
    <dbReference type="NCBI Taxonomy" id="143495"/>
    <lineage>
        <taxon>Bacteria</taxon>
        <taxon>Bacillati</taxon>
        <taxon>Bacillota</taxon>
        <taxon>Bacilli</taxon>
        <taxon>Bacillales</taxon>
        <taxon>Paenibacillaceae</taxon>
        <taxon>Aneurinibacillus group</taxon>
        <taxon>Aneurinibacillus</taxon>
    </lineage>
</organism>
<feature type="transmembrane region" description="Helical" evidence="6">
    <location>
        <begin position="20"/>
        <end position="39"/>
    </location>
</feature>
<keyword evidence="5 6" id="KW-0472">Membrane</keyword>
<dbReference type="Proteomes" id="UP000198956">
    <property type="component" value="Unassembled WGS sequence"/>
</dbReference>
<evidence type="ECO:0000256" key="3">
    <source>
        <dbReference type="ARBA" id="ARBA00022692"/>
    </source>
</evidence>
<dbReference type="Pfam" id="PF02687">
    <property type="entry name" value="FtsX"/>
    <property type="match status" value="1"/>
</dbReference>
<keyword evidence="4 6" id="KW-1133">Transmembrane helix</keyword>
<evidence type="ECO:0000256" key="1">
    <source>
        <dbReference type="ARBA" id="ARBA00004651"/>
    </source>
</evidence>